<keyword evidence="6" id="KW-0770">Synapse</keyword>
<keyword evidence="12" id="KW-1071">Ligand-gated ion channel</keyword>
<feature type="binding site" evidence="15">
    <location>
        <position position="475"/>
    </location>
    <ligand>
        <name>L-glutamate</name>
        <dbReference type="ChEBI" id="CHEBI:29985"/>
    </ligand>
</feature>
<keyword evidence="2" id="KW-1003">Cell membrane</keyword>
<keyword evidence="13" id="KW-0407">Ion channel</keyword>
<evidence type="ECO:0000256" key="2">
    <source>
        <dbReference type="ARBA" id="ARBA00022475"/>
    </source>
</evidence>
<evidence type="ECO:0000313" key="18">
    <source>
        <dbReference type="EMBL" id="CAH1777268.1"/>
    </source>
</evidence>
<keyword evidence="4" id="KW-0732">Signal</keyword>
<organism evidence="18 19">
    <name type="scientific">Owenia fusiformis</name>
    <name type="common">Polychaete worm</name>
    <dbReference type="NCBI Taxonomy" id="6347"/>
    <lineage>
        <taxon>Eukaryota</taxon>
        <taxon>Metazoa</taxon>
        <taxon>Spiralia</taxon>
        <taxon>Lophotrochozoa</taxon>
        <taxon>Annelida</taxon>
        <taxon>Polychaeta</taxon>
        <taxon>Sedentaria</taxon>
        <taxon>Canalipalpata</taxon>
        <taxon>Sabellida</taxon>
        <taxon>Oweniida</taxon>
        <taxon>Oweniidae</taxon>
        <taxon>Owenia</taxon>
    </lineage>
</organism>
<dbReference type="FunFam" id="3.40.190.10:FF:000060">
    <property type="entry name" value="Glutamate receptor ionotropic, kainate 1"/>
    <property type="match status" value="1"/>
</dbReference>
<dbReference type="OrthoDB" id="5984008at2759"/>
<dbReference type="SMART" id="SM00918">
    <property type="entry name" value="Lig_chan-Glu_bd"/>
    <property type="match status" value="1"/>
</dbReference>
<dbReference type="InterPro" id="IPR001320">
    <property type="entry name" value="Iontro_rcpt_C"/>
</dbReference>
<evidence type="ECO:0000256" key="6">
    <source>
        <dbReference type="ARBA" id="ARBA00023018"/>
    </source>
</evidence>
<feature type="binding site" evidence="15">
    <location>
        <position position="480"/>
    </location>
    <ligand>
        <name>L-glutamate</name>
        <dbReference type="ChEBI" id="CHEBI:29985"/>
    </ligand>
</feature>
<name>A0A8J1TGY3_OWEFU</name>
<keyword evidence="5" id="KW-1133">Transmembrane helix</keyword>
<accession>A0A8J1TGY3</accession>
<dbReference type="PRINTS" id="PR00177">
    <property type="entry name" value="NMDARECEPTOR"/>
</dbReference>
<reference evidence="18" key="1">
    <citation type="submission" date="2022-03" db="EMBL/GenBank/DDBJ databases">
        <authorList>
            <person name="Martin C."/>
        </authorList>
    </citation>
    <scope>NUCLEOTIDE SEQUENCE</scope>
</reference>
<dbReference type="SUPFAM" id="SSF53850">
    <property type="entry name" value="Periplasmic binding protein-like II"/>
    <property type="match status" value="1"/>
</dbReference>
<comment type="subcellular location">
    <subcellularLocation>
        <location evidence="14">Postsynaptic cell membrane</location>
        <topology evidence="14">Multi-pass membrane protein</topology>
    </subcellularLocation>
</comment>
<dbReference type="Pfam" id="PF00060">
    <property type="entry name" value="Lig_chan"/>
    <property type="match status" value="1"/>
</dbReference>
<keyword evidence="11" id="KW-0628">Postsynaptic cell membrane</keyword>
<dbReference type="GO" id="GO:0045211">
    <property type="term" value="C:postsynaptic membrane"/>
    <property type="evidence" value="ECO:0007669"/>
    <property type="project" value="UniProtKB-SubCell"/>
</dbReference>
<keyword evidence="1" id="KW-0813">Transport</keyword>
<evidence type="ECO:0000256" key="14">
    <source>
        <dbReference type="ARBA" id="ARBA00034104"/>
    </source>
</evidence>
<comment type="caution">
    <text evidence="18">The sequence shown here is derived from an EMBL/GenBank/DDBJ whole genome shotgun (WGS) entry which is preliminary data.</text>
</comment>
<feature type="disulfide bond" evidence="17">
    <location>
        <begin position="697"/>
        <end position="752"/>
    </location>
</feature>
<dbReference type="InterPro" id="IPR015683">
    <property type="entry name" value="Ionotropic_Glu_rcpt"/>
</dbReference>
<dbReference type="SMART" id="SM00079">
    <property type="entry name" value="PBPe"/>
    <property type="match status" value="1"/>
</dbReference>
<evidence type="ECO:0000256" key="8">
    <source>
        <dbReference type="ARBA" id="ARBA00023136"/>
    </source>
</evidence>
<evidence type="ECO:0000256" key="16">
    <source>
        <dbReference type="PIRSR" id="PIRSR601508-2"/>
    </source>
</evidence>
<evidence type="ECO:0000256" key="12">
    <source>
        <dbReference type="ARBA" id="ARBA00023286"/>
    </source>
</evidence>
<dbReference type="SUPFAM" id="SSF81324">
    <property type="entry name" value="Voltage-gated potassium channels"/>
    <property type="match status" value="1"/>
</dbReference>
<gene>
    <name evidence="18" type="ORF">OFUS_LOCUS4330</name>
</gene>
<feature type="binding site" evidence="15">
    <location>
        <position position="685"/>
    </location>
    <ligand>
        <name>L-glutamate</name>
        <dbReference type="ChEBI" id="CHEBI:29985"/>
    </ligand>
</feature>
<evidence type="ECO:0000256" key="4">
    <source>
        <dbReference type="ARBA" id="ARBA00022729"/>
    </source>
</evidence>
<keyword evidence="9" id="KW-0675">Receptor</keyword>
<proteinExistence type="predicted"/>
<dbReference type="Gene3D" id="1.10.287.70">
    <property type="match status" value="1"/>
</dbReference>
<keyword evidence="19" id="KW-1185">Reference proteome</keyword>
<evidence type="ECO:0000256" key="13">
    <source>
        <dbReference type="ARBA" id="ARBA00023303"/>
    </source>
</evidence>
<evidence type="ECO:0000256" key="17">
    <source>
        <dbReference type="PIRSR" id="PIRSR601508-3"/>
    </source>
</evidence>
<dbReference type="GO" id="GO:0015276">
    <property type="term" value="F:ligand-gated monoatomic ion channel activity"/>
    <property type="evidence" value="ECO:0007669"/>
    <property type="project" value="InterPro"/>
</dbReference>
<dbReference type="Proteomes" id="UP000749559">
    <property type="component" value="Unassembled WGS sequence"/>
</dbReference>
<dbReference type="InterPro" id="IPR001828">
    <property type="entry name" value="ANF_lig-bd_rcpt"/>
</dbReference>
<evidence type="ECO:0000256" key="5">
    <source>
        <dbReference type="ARBA" id="ARBA00022989"/>
    </source>
</evidence>
<protein>
    <submittedName>
        <fullName evidence="18">Uncharacterized protein</fullName>
    </submittedName>
</protein>
<keyword evidence="10" id="KW-0325">Glycoprotein</keyword>
<dbReference type="Pfam" id="PF10613">
    <property type="entry name" value="Lig_chan-Glu_bd"/>
    <property type="match status" value="1"/>
</dbReference>
<feature type="site" description="Interaction with the cone snail toxin Con-ikot-ikot" evidence="16">
    <location>
        <position position="642"/>
    </location>
</feature>
<keyword evidence="17" id="KW-1015">Disulfide bond</keyword>
<dbReference type="FunFam" id="3.40.190.10:FF:000024">
    <property type="entry name" value="Glutamate receptor, ionotropic, delta 1"/>
    <property type="match status" value="1"/>
</dbReference>
<sequence length="840" mass="94332">MKRLTWTARLWLTLWILFLSKSVFAKYKLNIGTLKNTTGLGVNIHESIQSKVDSLHENDGAFVNAVDTHVIPLGDVDSSLADVIEARTLLQNDNITLVLGPYNVAYVMAAEDIRIPYLSVGPHPRDISSSVTVHISPSFSVMSLAALDVVQAYEWDKVAVIYSGSDGLIFLGEVMKQMDARSCQLTDSATETTIKDCLLVFRAKQESNIVVVVDDSILESVLKQALKLSMLSKAYSWLTLTWTSSHLNYTDIQYTLVNLTTFELVDKNRIDSRYQNAVVDDAWTLISNAWNSTVEENEQCLTNCVINKERFMSAIKTVNFNGTTGPVAFNKNGGRTGLALSVMSLKEYGLSQIGTWTDKSGDVEDRLFIEHDDNRSRSRPARPLGYGKVKVVTLIEPPFVMLKKNADQLIGNDRFEGFLIDMLAEMASIKDKEFEYELYLVPDGNYGSQDDQGNWNGLIKELIDGNAAMCLAPISITSDREIVIDFTKPFKDLTYSIIIRKPERSSSMFQFITPFSITLWVLMATSVVVVSAVMFILDKKVPNNSNSPDDPRFDLKESSWFAYTSLVGFGPEVFPKSISGRILASFWWFFSLILISSYTANLAAFLTVSKIDTSINNLADLAAQSKYGYGTVKNTYCESFFKNSDIDYLQKMWAYMKEISPSARVANTSQGIAKVKEGNYAFLFDTPILEYVMSQECDTLVVGKPFNRRGYGIGVPLRASYRDDLSTAILHLQEDQTISTLETKWWETTSKCEKFESSNMAGTESLQIENISGIFYVLLGGILIAIVVCIFEYIHLRRRRARKETEPKSCKDNRRPNSAVYVESPSVFRHINGDSHLDHK</sequence>
<dbReference type="Gene3D" id="3.40.50.2300">
    <property type="match status" value="1"/>
</dbReference>
<dbReference type="InterPro" id="IPR001508">
    <property type="entry name" value="Iono_Glu_rcpt_met"/>
</dbReference>
<keyword evidence="8" id="KW-0472">Membrane</keyword>
<dbReference type="FunFam" id="1.10.287.70:FF:000143">
    <property type="entry name" value="Probable glutamate receptor"/>
    <property type="match status" value="1"/>
</dbReference>
<evidence type="ECO:0000256" key="7">
    <source>
        <dbReference type="ARBA" id="ARBA00023065"/>
    </source>
</evidence>
<dbReference type="Gene3D" id="3.40.190.10">
    <property type="entry name" value="Periplasmic binding protein-like II"/>
    <property type="match status" value="2"/>
</dbReference>
<evidence type="ECO:0000256" key="11">
    <source>
        <dbReference type="ARBA" id="ARBA00023257"/>
    </source>
</evidence>
<dbReference type="EMBL" id="CAIIXF020000002">
    <property type="protein sequence ID" value="CAH1777268.1"/>
    <property type="molecule type" value="Genomic_DNA"/>
</dbReference>
<dbReference type="PANTHER" id="PTHR18966">
    <property type="entry name" value="IONOTROPIC GLUTAMATE RECEPTOR"/>
    <property type="match status" value="1"/>
</dbReference>
<feature type="site" description="Crucial to convey clamshell closure to channel opening" evidence="16">
    <location>
        <position position="615"/>
    </location>
</feature>
<evidence type="ECO:0000256" key="1">
    <source>
        <dbReference type="ARBA" id="ARBA00022448"/>
    </source>
</evidence>
<evidence type="ECO:0000313" key="19">
    <source>
        <dbReference type="Proteomes" id="UP000749559"/>
    </source>
</evidence>
<keyword evidence="3" id="KW-0812">Transmembrane</keyword>
<evidence type="ECO:0000256" key="15">
    <source>
        <dbReference type="PIRSR" id="PIRSR601508-1"/>
    </source>
</evidence>
<dbReference type="Pfam" id="PF01094">
    <property type="entry name" value="ANF_receptor"/>
    <property type="match status" value="1"/>
</dbReference>
<dbReference type="SUPFAM" id="SSF53822">
    <property type="entry name" value="Periplasmic binding protein-like I"/>
    <property type="match status" value="1"/>
</dbReference>
<dbReference type="AlphaFoldDB" id="A0A8J1TGY3"/>
<dbReference type="InterPro" id="IPR028082">
    <property type="entry name" value="Peripla_BP_I"/>
</dbReference>
<dbReference type="InterPro" id="IPR019594">
    <property type="entry name" value="Glu/Gly-bd"/>
</dbReference>
<dbReference type="GO" id="GO:0038023">
    <property type="term" value="F:signaling receptor activity"/>
    <property type="evidence" value="ECO:0007669"/>
    <property type="project" value="InterPro"/>
</dbReference>
<evidence type="ECO:0000256" key="10">
    <source>
        <dbReference type="ARBA" id="ARBA00023180"/>
    </source>
</evidence>
<evidence type="ECO:0000256" key="9">
    <source>
        <dbReference type="ARBA" id="ARBA00023170"/>
    </source>
</evidence>
<evidence type="ECO:0000256" key="3">
    <source>
        <dbReference type="ARBA" id="ARBA00022692"/>
    </source>
</evidence>
<feature type="binding site" evidence="15">
    <location>
        <position position="473"/>
    </location>
    <ligand>
        <name>L-glutamate</name>
        <dbReference type="ChEBI" id="CHEBI:29985"/>
    </ligand>
</feature>
<keyword evidence="7" id="KW-0406">Ion transport</keyword>